<dbReference type="Pfam" id="PF01636">
    <property type="entry name" value="APH"/>
    <property type="match status" value="1"/>
</dbReference>
<comment type="function">
    <text evidence="11">A protein kinase that phosphorylates Ser and Thr residues. Probably acts to suppress the effects of stress linked to accumulation of reactive oxygen species. Probably involved in the extracytoplasmic stress response.</text>
</comment>
<sequence>MHPHTYQSVDFHLNQENQTPYERLNPAVILDAIESIGFLCTGSLLALNSYENRVYQIGIEGAEPIIAKFYRPNRWSSAAILEEHQFSSELAQHEIPIVAPLAFNNLTLHHYHEFRFALFPRRGGHPLELDNNEQLEWMGRFIGRLHRVSACQPFKHRIQLNSQNYGYEPYQFLIEQNFIPDYLKPNFCNTVETALQKIKQIMDCIGQIDQIRLHGDCHAGNVLWNEAGPQIVDLDDCLMGPAIQDIWMLLSGEAREMEGQLEKILNGYCEFHDFNFCERHLIEVFRTLRMLHYSGWLAKRWADPAFPVNFPWFNTPVYWQNQIINLNEQIELLDKIEC</sequence>
<reference evidence="13 14" key="1">
    <citation type="submission" date="2015-11" db="EMBL/GenBank/DDBJ databases">
        <title>Genomic analysis of 38 Legionella species identifies large and diverse effector repertoires.</title>
        <authorList>
            <person name="Burstein D."/>
            <person name="Amaro F."/>
            <person name="Zusman T."/>
            <person name="Lifshitz Z."/>
            <person name="Cohen O."/>
            <person name="Gilbert J.A."/>
            <person name="Pupko T."/>
            <person name="Shuman H.A."/>
            <person name="Segal G."/>
        </authorList>
    </citation>
    <scope>NUCLEOTIDE SEQUENCE [LARGE SCALE GENOMIC DNA]</scope>
    <source>
        <strain evidence="13 14">ATCC 51914</strain>
    </source>
</reference>
<evidence type="ECO:0000256" key="9">
    <source>
        <dbReference type="ARBA" id="ARBA00022842"/>
    </source>
</evidence>
<keyword evidence="9 11" id="KW-0460">Magnesium</keyword>
<comment type="cofactor">
    <cofactor evidence="11">
        <name>Mg(2+)</name>
        <dbReference type="ChEBI" id="CHEBI:18420"/>
    </cofactor>
</comment>
<feature type="binding site" evidence="11">
    <location>
        <position position="233"/>
    </location>
    <ligand>
        <name>Mg(2+)</name>
        <dbReference type="ChEBI" id="CHEBI:18420"/>
    </ligand>
</feature>
<dbReference type="Gene3D" id="1.20.1270.170">
    <property type="match status" value="1"/>
</dbReference>
<dbReference type="GO" id="GO:0005524">
    <property type="term" value="F:ATP binding"/>
    <property type="evidence" value="ECO:0007669"/>
    <property type="project" value="UniProtKB-UniRule"/>
</dbReference>
<dbReference type="Gene3D" id="3.30.200.70">
    <property type="match status" value="1"/>
</dbReference>
<keyword evidence="14" id="KW-1185">Reference proteome</keyword>
<organism evidence="13 14">
    <name type="scientific">Legionella waltersii</name>
    <dbReference type="NCBI Taxonomy" id="66969"/>
    <lineage>
        <taxon>Bacteria</taxon>
        <taxon>Pseudomonadati</taxon>
        <taxon>Pseudomonadota</taxon>
        <taxon>Gammaproteobacteria</taxon>
        <taxon>Legionellales</taxon>
        <taxon>Legionellaceae</taxon>
        <taxon>Legionella</taxon>
    </lineage>
</organism>
<evidence type="ECO:0000256" key="2">
    <source>
        <dbReference type="ARBA" id="ARBA00022527"/>
    </source>
</evidence>
<keyword evidence="2 11" id="KW-0723">Serine/threonine-protein kinase</keyword>
<comment type="caution">
    <text evidence="13">The sequence shown here is derived from an EMBL/GenBank/DDBJ whole genome shotgun (WGS) entry which is preliminary data.</text>
</comment>
<dbReference type="EMBL" id="LNZB01000036">
    <property type="protein sequence ID" value="KTD79444.1"/>
    <property type="molecule type" value="Genomic_DNA"/>
</dbReference>
<evidence type="ECO:0000256" key="5">
    <source>
        <dbReference type="ARBA" id="ARBA00022723"/>
    </source>
</evidence>
<keyword evidence="6 11" id="KW-0547">Nucleotide-binding</keyword>
<dbReference type="AlphaFoldDB" id="A0A0W1ADU7"/>
<evidence type="ECO:0000256" key="6">
    <source>
        <dbReference type="ARBA" id="ARBA00022741"/>
    </source>
</evidence>
<comment type="catalytic activity">
    <reaction evidence="11">
        <text>L-seryl-[protein] + ATP = O-phospho-L-seryl-[protein] + ADP + H(+)</text>
        <dbReference type="Rhea" id="RHEA:17989"/>
        <dbReference type="Rhea" id="RHEA-COMP:9863"/>
        <dbReference type="Rhea" id="RHEA-COMP:11604"/>
        <dbReference type="ChEBI" id="CHEBI:15378"/>
        <dbReference type="ChEBI" id="CHEBI:29999"/>
        <dbReference type="ChEBI" id="CHEBI:30616"/>
        <dbReference type="ChEBI" id="CHEBI:83421"/>
        <dbReference type="ChEBI" id="CHEBI:456216"/>
        <dbReference type="EC" id="2.7.11.1"/>
    </reaction>
</comment>
<comment type="similarity">
    <text evidence="11">Belongs to the SrkA/RdoA protein kinase family.</text>
</comment>
<proteinExistence type="inferred from homology"/>
<evidence type="ECO:0000256" key="1">
    <source>
        <dbReference type="ARBA" id="ARBA00022490"/>
    </source>
</evidence>
<dbReference type="PANTHER" id="PTHR39573">
    <property type="entry name" value="STRESS RESPONSE KINASE A"/>
    <property type="match status" value="1"/>
</dbReference>
<protein>
    <recommendedName>
        <fullName evidence="11">Stress response kinase A</fullName>
        <ecNumber evidence="11">2.7.11.1</ecNumber>
    </recommendedName>
    <alternativeName>
        <fullName evidence="11">Serine/threonine-protein kinase SrkA</fullName>
    </alternativeName>
</protein>
<feature type="site" description="ATP" evidence="11">
    <location>
        <position position="49"/>
    </location>
</feature>
<keyword evidence="7 11" id="KW-0418">Kinase</keyword>
<feature type="active site" evidence="11">
    <location>
        <position position="233"/>
    </location>
</feature>
<evidence type="ECO:0000256" key="8">
    <source>
        <dbReference type="ARBA" id="ARBA00022840"/>
    </source>
</evidence>
<dbReference type="GO" id="GO:0004674">
    <property type="term" value="F:protein serine/threonine kinase activity"/>
    <property type="evidence" value="ECO:0007669"/>
    <property type="project" value="UniProtKB-UniRule"/>
</dbReference>
<evidence type="ECO:0000313" key="14">
    <source>
        <dbReference type="Proteomes" id="UP000054729"/>
    </source>
</evidence>
<dbReference type="SUPFAM" id="SSF56112">
    <property type="entry name" value="Protein kinase-like (PK-like)"/>
    <property type="match status" value="1"/>
</dbReference>
<keyword evidence="10 11" id="KW-0346">Stress response</keyword>
<accession>A0A0W1ADU7</accession>
<keyword evidence="8 11" id="KW-0067">ATP-binding</keyword>
<dbReference type="PATRIC" id="fig|66969.6.peg.1654"/>
<dbReference type="InterPro" id="IPR032882">
    <property type="entry name" value="SrkA/RdoA"/>
</dbReference>
<gene>
    <name evidence="13" type="primary">yihE</name>
    <name evidence="11" type="synonym">srkA</name>
    <name evidence="13" type="ORF">Lwal_1516</name>
</gene>
<evidence type="ECO:0000256" key="3">
    <source>
        <dbReference type="ARBA" id="ARBA00022553"/>
    </source>
</evidence>
<dbReference type="InterPro" id="IPR002575">
    <property type="entry name" value="Aminoglycoside_PTrfase"/>
</dbReference>
<dbReference type="EC" id="2.7.11.1" evidence="11"/>
<evidence type="ECO:0000259" key="12">
    <source>
        <dbReference type="Pfam" id="PF01636"/>
    </source>
</evidence>
<dbReference type="Gene3D" id="1.10.510.10">
    <property type="entry name" value="Transferase(Phosphotransferase) domain 1"/>
    <property type="match status" value="1"/>
</dbReference>
<feature type="active site" description="Proton acceptor" evidence="11">
    <location>
        <position position="216"/>
    </location>
</feature>
<dbReference type="GO" id="GO:0005737">
    <property type="term" value="C:cytoplasm"/>
    <property type="evidence" value="ECO:0007669"/>
    <property type="project" value="UniProtKB-SubCell"/>
</dbReference>
<feature type="domain" description="Aminoglycoside phosphotransferase" evidence="12">
    <location>
        <begin position="48"/>
        <end position="271"/>
    </location>
</feature>
<keyword evidence="4 11" id="KW-0808">Transferase</keyword>
<keyword evidence="3 11" id="KW-0597">Phosphoprotein</keyword>
<dbReference type="STRING" id="66969.Lwal_1516"/>
<evidence type="ECO:0000256" key="11">
    <source>
        <dbReference type="HAMAP-Rule" id="MF_01497"/>
    </source>
</evidence>
<evidence type="ECO:0000256" key="10">
    <source>
        <dbReference type="ARBA" id="ARBA00023016"/>
    </source>
</evidence>
<evidence type="ECO:0000256" key="4">
    <source>
        <dbReference type="ARBA" id="ARBA00022679"/>
    </source>
</evidence>
<name>A0A0W1ADU7_9GAMM</name>
<feature type="binding site" evidence="11">
    <location>
        <position position="221"/>
    </location>
    <ligand>
        <name>Mg(2+)</name>
        <dbReference type="ChEBI" id="CHEBI:18420"/>
    </ligand>
</feature>
<dbReference type="InterPro" id="IPR011009">
    <property type="entry name" value="Kinase-like_dom_sf"/>
</dbReference>
<comment type="subunit">
    <text evidence="11">Monomer.</text>
</comment>
<dbReference type="HAMAP" id="MF_01497">
    <property type="entry name" value="SrkA_kinase"/>
    <property type="match status" value="1"/>
</dbReference>
<comment type="catalytic activity">
    <reaction evidence="11">
        <text>L-threonyl-[protein] + ATP = O-phospho-L-threonyl-[protein] + ADP + H(+)</text>
        <dbReference type="Rhea" id="RHEA:46608"/>
        <dbReference type="Rhea" id="RHEA-COMP:11060"/>
        <dbReference type="Rhea" id="RHEA-COMP:11605"/>
        <dbReference type="ChEBI" id="CHEBI:15378"/>
        <dbReference type="ChEBI" id="CHEBI:30013"/>
        <dbReference type="ChEBI" id="CHEBI:30616"/>
        <dbReference type="ChEBI" id="CHEBI:61977"/>
        <dbReference type="ChEBI" id="CHEBI:456216"/>
        <dbReference type="EC" id="2.7.11.1"/>
    </reaction>
</comment>
<dbReference type="PANTHER" id="PTHR39573:SF1">
    <property type="entry name" value="STRESS RESPONSE KINASE A"/>
    <property type="match status" value="1"/>
</dbReference>
<comment type="subcellular location">
    <subcellularLocation>
        <location evidence="11">Cytoplasm</location>
    </subcellularLocation>
</comment>
<keyword evidence="5 11" id="KW-0479">Metal-binding</keyword>
<keyword evidence="1 11" id="KW-0963">Cytoplasm</keyword>
<evidence type="ECO:0000256" key="7">
    <source>
        <dbReference type="ARBA" id="ARBA00022777"/>
    </source>
</evidence>
<evidence type="ECO:0000313" key="13">
    <source>
        <dbReference type="EMBL" id="KTD79444.1"/>
    </source>
</evidence>
<dbReference type="Proteomes" id="UP000054729">
    <property type="component" value="Unassembled WGS sequence"/>
</dbReference>
<dbReference type="GO" id="GO:0000287">
    <property type="term" value="F:magnesium ion binding"/>
    <property type="evidence" value="ECO:0007669"/>
    <property type="project" value="UniProtKB-UniRule"/>
</dbReference>
<dbReference type="GO" id="GO:0106310">
    <property type="term" value="F:protein serine kinase activity"/>
    <property type="evidence" value="ECO:0007669"/>
    <property type="project" value="RHEA"/>
</dbReference>
<dbReference type="NCBIfam" id="NF008738">
    <property type="entry name" value="PRK11768.1"/>
    <property type="match status" value="1"/>
</dbReference>